<proteinExistence type="inferred from homology"/>
<comment type="caution">
    <text evidence="5">The sequence shown here is derived from an EMBL/GenBank/DDBJ whole genome shotgun (WGS) entry which is preliminary data.</text>
</comment>
<dbReference type="AlphaFoldDB" id="A0A4V6T7Q7"/>
<keyword evidence="3" id="KW-0560">Oxidoreductase</keyword>
<dbReference type="GO" id="GO:0016491">
    <property type="term" value="F:oxidoreductase activity"/>
    <property type="evidence" value="ECO:0007669"/>
    <property type="project" value="UniProtKB-KW"/>
</dbReference>
<feature type="region of interest" description="Disordered" evidence="4">
    <location>
        <begin position="42"/>
        <end position="74"/>
    </location>
</feature>
<dbReference type="PRINTS" id="PR00081">
    <property type="entry name" value="GDHRDH"/>
</dbReference>
<name>A0A4V6T7Q7_AURPU</name>
<accession>A0A4V6T7Q7</accession>
<dbReference type="Gene3D" id="3.40.50.720">
    <property type="entry name" value="NAD(P)-binding Rossmann-like Domain"/>
    <property type="match status" value="1"/>
</dbReference>
<evidence type="ECO:0000256" key="4">
    <source>
        <dbReference type="SAM" id="MobiDB-lite"/>
    </source>
</evidence>
<protein>
    <submittedName>
        <fullName evidence="5">3-alpha--hydroxysteroid dehydrogenase</fullName>
    </submittedName>
</protein>
<comment type="similarity">
    <text evidence="1">Belongs to the short-chain dehydrogenases/reductases (SDR) family.</text>
</comment>
<dbReference type="Proteomes" id="UP000304951">
    <property type="component" value="Unassembled WGS sequence"/>
</dbReference>
<keyword evidence="2" id="KW-0521">NADP</keyword>
<dbReference type="PANTHER" id="PTHR43180:SF66">
    <property type="entry name" value="SHORT-CHAIN DEHYDROGENASE_REDUCTASE FAMILY PROTEIN"/>
    <property type="match status" value="1"/>
</dbReference>
<reference evidence="5 6" key="1">
    <citation type="submission" date="2018-10" db="EMBL/GenBank/DDBJ databases">
        <title>Fifty Aureobasidium pullulans genomes reveal a recombining polyextremotolerant generalist.</title>
        <authorList>
            <person name="Gostincar C."/>
            <person name="Turk M."/>
            <person name="Zajc J."/>
            <person name="Gunde-Cimerman N."/>
        </authorList>
    </citation>
    <scope>NUCLEOTIDE SEQUENCE [LARGE SCALE GENOMIC DNA]</scope>
    <source>
        <strain evidence="5 6">EXF-11900</strain>
    </source>
</reference>
<dbReference type="InterPro" id="IPR002347">
    <property type="entry name" value="SDR_fam"/>
</dbReference>
<dbReference type="Pfam" id="PF13561">
    <property type="entry name" value="adh_short_C2"/>
    <property type="match status" value="1"/>
</dbReference>
<evidence type="ECO:0000256" key="1">
    <source>
        <dbReference type="ARBA" id="ARBA00006484"/>
    </source>
</evidence>
<dbReference type="InterPro" id="IPR036291">
    <property type="entry name" value="NAD(P)-bd_dom_sf"/>
</dbReference>
<evidence type="ECO:0000256" key="3">
    <source>
        <dbReference type="ARBA" id="ARBA00023002"/>
    </source>
</evidence>
<evidence type="ECO:0000313" key="6">
    <source>
        <dbReference type="Proteomes" id="UP000304951"/>
    </source>
</evidence>
<organism evidence="5 6">
    <name type="scientific">Aureobasidium pullulans</name>
    <name type="common">Black yeast</name>
    <name type="synonym">Pullularia pullulans</name>
    <dbReference type="NCBI Taxonomy" id="5580"/>
    <lineage>
        <taxon>Eukaryota</taxon>
        <taxon>Fungi</taxon>
        <taxon>Dikarya</taxon>
        <taxon>Ascomycota</taxon>
        <taxon>Pezizomycotina</taxon>
        <taxon>Dothideomycetes</taxon>
        <taxon>Dothideomycetidae</taxon>
        <taxon>Dothideales</taxon>
        <taxon>Saccotheciaceae</taxon>
        <taxon>Aureobasidium</taxon>
    </lineage>
</organism>
<dbReference type="EMBL" id="QZAF01000017">
    <property type="protein sequence ID" value="THV76603.1"/>
    <property type="molecule type" value="Genomic_DNA"/>
</dbReference>
<evidence type="ECO:0000313" key="5">
    <source>
        <dbReference type="EMBL" id="THV76603.1"/>
    </source>
</evidence>
<gene>
    <name evidence="5" type="ORF">D6D28_01002</name>
</gene>
<dbReference type="PRINTS" id="PR00080">
    <property type="entry name" value="SDRFAMILY"/>
</dbReference>
<dbReference type="SUPFAM" id="SSF51735">
    <property type="entry name" value="NAD(P)-binding Rossmann-fold domains"/>
    <property type="match status" value="1"/>
</dbReference>
<evidence type="ECO:0000256" key="2">
    <source>
        <dbReference type="ARBA" id="ARBA00022857"/>
    </source>
</evidence>
<dbReference type="FunFam" id="3.40.50.720:FF:000084">
    <property type="entry name" value="Short-chain dehydrogenase reductase"/>
    <property type="match status" value="1"/>
</dbReference>
<sequence>MRGYSSQQERVFGGTTLALYSNHTHIRSSIQPTFTMTAAPKKSLALSPPPTPQTIGGGSSFPGIPTIASPPSSPRLKDKVCIITGCNSALGIGRASAYEFASAGAKALILSDFDISNLDNWKQDIEKLYPGTQVVVKKVDAGNEEDVKAVVKLAVDKWGRLDVFFANAGIGGTMERVYEVGKKEGKSEEEFMRTMKVNALSVFLATKHAANAMMQNKPSPSGSIINTASVAGLRSNAGPTDYSASKAAVISITQTSAYQLAGTSIRCNAICPGIIETGMTAEMYKAARARGSVGKIGQLNPLMRGAVADEVARVALFLATNESSYVNGQAWAVDGGLSAGLPFVPGKLA</sequence>
<dbReference type="PANTHER" id="PTHR43180">
    <property type="entry name" value="3-OXOACYL-(ACYL-CARRIER-PROTEIN) REDUCTASE (AFU_ORTHOLOGUE AFUA_6G11210)"/>
    <property type="match status" value="1"/>
</dbReference>